<dbReference type="EMBL" id="CAWUPB010001173">
    <property type="protein sequence ID" value="CAK7349117.1"/>
    <property type="molecule type" value="Genomic_DNA"/>
</dbReference>
<keyword evidence="3" id="KW-0479">Metal-binding</keyword>
<evidence type="ECO:0008006" key="9">
    <source>
        <dbReference type="Google" id="ProtNLM"/>
    </source>
</evidence>
<dbReference type="InterPro" id="IPR001128">
    <property type="entry name" value="Cyt_P450"/>
</dbReference>
<evidence type="ECO:0000256" key="4">
    <source>
        <dbReference type="ARBA" id="ARBA00023002"/>
    </source>
</evidence>
<evidence type="ECO:0000313" key="8">
    <source>
        <dbReference type="Proteomes" id="UP001314170"/>
    </source>
</evidence>
<evidence type="ECO:0000256" key="1">
    <source>
        <dbReference type="ARBA" id="ARBA00010617"/>
    </source>
</evidence>
<dbReference type="InterPro" id="IPR052306">
    <property type="entry name" value="CYP450_71D"/>
</dbReference>
<protein>
    <recommendedName>
        <fullName evidence="9">Cytochrome P450</fullName>
    </recommendedName>
</protein>
<comment type="caution">
    <text evidence="7">The sequence shown here is derived from an EMBL/GenBank/DDBJ whole genome shotgun (WGS) entry which is preliminary data.</text>
</comment>
<comment type="similarity">
    <text evidence="1">Belongs to the cytochrome P450 family.</text>
</comment>
<keyword evidence="4" id="KW-0560">Oxidoreductase</keyword>
<dbReference type="Pfam" id="PF00067">
    <property type="entry name" value="p450"/>
    <property type="match status" value="1"/>
</dbReference>
<dbReference type="Gene3D" id="1.10.630.10">
    <property type="entry name" value="Cytochrome P450"/>
    <property type="match status" value="1"/>
</dbReference>
<keyword evidence="8" id="KW-1185">Reference proteome</keyword>
<evidence type="ECO:0000313" key="7">
    <source>
        <dbReference type="EMBL" id="CAK7349117.1"/>
    </source>
</evidence>
<dbReference type="SUPFAM" id="SSF48264">
    <property type="entry name" value="Cytochrome P450"/>
    <property type="match status" value="1"/>
</dbReference>
<accession>A0AAV1SFZ3</accession>
<evidence type="ECO:0000256" key="5">
    <source>
        <dbReference type="ARBA" id="ARBA00023004"/>
    </source>
</evidence>
<keyword evidence="5" id="KW-0408">Iron</keyword>
<evidence type="ECO:0000256" key="3">
    <source>
        <dbReference type="ARBA" id="ARBA00022723"/>
    </source>
</evidence>
<proteinExistence type="inferred from homology"/>
<dbReference type="InterPro" id="IPR036396">
    <property type="entry name" value="Cyt_P450_sf"/>
</dbReference>
<evidence type="ECO:0000256" key="6">
    <source>
        <dbReference type="ARBA" id="ARBA00023033"/>
    </source>
</evidence>
<dbReference type="PANTHER" id="PTHR47953:SF16">
    <property type="entry name" value="CYTOCHROME P450 71D8"/>
    <property type="match status" value="1"/>
</dbReference>
<evidence type="ECO:0000256" key="2">
    <source>
        <dbReference type="ARBA" id="ARBA00022617"/>
    </source>
</evidence>
<keyword evidence="6" id="KW-0503">Monooxygenase</keyword>
<sequence length="135" mass="15378">MVNNVVSRAAFGFKCNDQDEFMSLLSEVKKKFFTLPDLFPSLGFLRYITGVQATLESLHRKQDKLLDRIINEHKMKGKSNGKKSDHDDLLDVLLKLQESDQLDMHLTTNQIKAVTMVFTAIGNTNTDIIILISFM</sequence>
<dbReference type="GO" id="GO:0005506">
    <property type="term" value="F:iron ion binding"/>
    <property type="evidence" value="ECO:0007669"/>
    <property type="project" value="InterPro"/>
</dbReference>
<gene>
    <name evidence="7" type="ORF">DCAF_LOCUS21828</name>
</gene>
<name>A0AAV1SFZ3_9ROSI</name>
<dbReference type="GO" id="GO:0004497">
    <property type="term" value="F:monooxygenase activity"/>
    <property type="evidence" value="ECO:0007669"/>
    <property type="project" value="UniProtKB-KW"/>
</dbReference>
<reference evidence="7 8" key="1">
    <citation type="submission" date="2024-01" db="EMBL/GenBank/DDBJ databases">
        <authorList>
            <person name="Waweru B."/>
        </authorList>
    </citation>
    <scope>NUCLEOTIDE SEQUENCE [LARGE SCALE GENOMIC DNA]</scope>
</reference>
<dbReference type="AlphaFoldDB" id="A0AAV1SFZ3"/>
<dbReference type="PANTHER" id="PTHR47953">
    <property type="entry name" value="OS08G0105600 PROTEIN"/>
    <property type="match status" value="1"/>
</dbReference>
<dbReference type="GO" id="GO:0016705">
    <property type="term" value="F:oxidoreductase activity, acting on paired donors, with incorporation or reduction of molecular oxygen"/>
    <property type="evidence" value="ECO:0007669"/>
    <property type="project" value="InterPro"/>
</dbReference>
<dbReference type="Proteomes" id="UP001314170">
    <property type="component" value="Unassembled WGS sequence"/>
</dbReference>
<dbReference type="GO" id="GO:0020037">
    <property type="term" value="F:heme binding"/>
    <property type="evidence" value="ECO:0007669"/>
    <property type="project" value="InterPro"/>
</dbReference>
<organism evidence="7 8">
    <name type="scientific">Dovyalis caffra</name>
    <dbReference type="NCBI Taxonomy" id="77055"/>
    <lineage>
        <taxon>Eukaryota</taxon>
        <taxon>Viridiplantae</taxon>
        <taxon>Streptophyta</taxon>
        <taxon>Embryophyta</taxon>
        <taxon>Tracheophyta</taxon>
        <taxon>Spermatophyta</taxon>
        <taxon>Magnoliopsida</taxon>
        <taxon>eudicotyledons</taxon>
        <taxon>Gunneridae</taxon>
        <taxon>Pentapetalae</taxon>
        <taxon>rosids</taxon>
        <taxon>fabids</taxon>
        <taxon>Malpighiales</taxon>
        <taxon>Salicaceae</taxon>
        <taxon>Flacourtieae</taxon>
        <taxon>Dovyalis</taxon>
    </lineage>
</organism>
<keyword evidence="2" id="KW-0349">Heme</keyword>